<dbReference type="GO" id="GO:0090729">
    <property type="term" value="F:toxin activity"/>
    <property type="evidence" value="ECO:0007669"/>
    <property type="project" value="UniProtKB-KW"/>
</dbReference>
<keyword evidence="6" id="KW-1219">Ryanodine-sensitive calcium-release channel impairing toxin</keyword>
<sequence>MTLSGCSAFLCKWSNEGCDRNDECCSGSCQQLHPGMNARCTKSVLHNPCIFTHHCQDRLHCGADNTCCSKYWGTCRRQIDCCNKNYICIDVKGFHYRRCLPAPVDGVGIKQNVTAILTMFSTFFILFLNQF</sequence>
<evidence type="ECO:0000313" key="7">
    <source>
        <dbReference type="EMBL" id="KAK6195236.1"/>
    </source>
</evidence>
<evidence type="ECO:0000256" key="5">
    <source>
        <dbReference type="ARBA" id="ARBA00023157"/>
    </source>
</evidence>
<organism evidence="7 8">
    <name type="scientific">Patella caerulea</name>
    <name type="common">Rayed Mediterranean limpet</name>
    <dbReference type="NCBI Taxonomy" id="87958"/>
    <lineage>
        <taxon>Eukaryota</taxon>
        <taxon>Metazoa</taxon>
        <taxon>Spiralia</taxon>
        <taxon>Lophotrochozoa</taxon>
        <taxon>Mollusca</taxon>
        <taxon>Gastropoda</taxon>
        <taxon>Patellogastropoda</taxon>
        <taxon>Patelloidea</taxon>
        <taxon>Patellidae</taxon>
        <taxon>Patella</taxon>
    </lineage>
</organism>
<reference evidence="7 8" key="1">
    <citation type="submission" date="2024-01" db="EMBL/GenBank/DDBJ databases">
        <title>The genome of the rayed Mediterranean limpet Patella caerulea (Linnaeus, 1758).</title>
        <authorList>
            <person name="Anh-Thu Weber A."/>
            <person name="Halstead-Nussloch G."/>
        </authorList>
    </citation>
    <scope>NUCLEOTIDE SEQUENCE [LARGE SCALE GENOMIC DNA]</scope>
    <source>
        <strain evidence="7">AATW-2023a</strain>
        <tissue evidence="7">Whole specimen</tissue>
    </source>
</reference>
<evidence type="ECO:0000256" key="3">
    <source>
        <dbReference type="ARBA" id="ARBA00022525"/>
    </source>
</evidence>
<dbReference type="PROSITE" id="PS60028">
    <property type="entry name" value="SCORPION_CALCINE"/>
    <property type="match status" value="1"/>
</dbReference>
<evidence type="ECO:0000256" key="6">
    <source>
        <dbReference type="ARBA" id="ARBA00023297"/>
    </source>
</evidence>
<accession>A0AAN8Q1X4</accession>
<dbReference type="EMBL" id="JAZGQO010000001">
    <property type="protein sequence ID" value="KAK6195236.1"/>
    <property type="molecule type" value="Genomic_DNA"/>
</dbReference>
<dbReference type="Proteomes" id="UP001347796">
    <property type="component" value="Unassembled WGS sequence"/>
</dbReference>
<proteinExistence type="inferred from homology"/>
<keyword evidence="5" id="KW-1015">Disulfide bond</keyword>
<keyword evidence="8" id="KW-1185">Reference proteome</keyword>
<dbReference type="GO" id="GO:0019855">
    <property type="term" value="F:calcium channel inhibitor activity"/>
    <property type="evidence" value="ECO:0007669"/>
    <property type="project" value="InterPro"/>
</dbReference>
<keyword evidence="3" id="KW-0964">Secreted</keyword>
<protein>
    <submittedName>
        <fullName evidence="7">Uncharacterized protein</fullName>
    </submittedName>
</protein>
<comment type="caution">
    <text evidence="7">The sequence shown here is derived from an EMBL/GenBank/DDBJ whole genome shotgun (WGS) entry which is preliminary data.</text>
</comment>
<keyword evidence="6" id="KW-0108">Calcium channel impairing toxin</keyword>
<evidence type="ECO:0000256" key="1">
    <source>
        <dbReference type="ARBA" id="ARBA00004613"/>
    </source>
</evidence>
<comment type="subcellular location">
    <subcellularLocation>
        <location evidence="1">Secreted</location>
    </subcellularLocation>
</comment>
<dbReference type="AlphaFoldDB" id="A0AAN8Q1X4"/>
<name>A0AAN8Q1X4_PATCE</name>
<evidence type="ECO:0000313" key="8">
    <source>
        <dbReference type="Proteomes" id="UP001347796"/>
    </source>
</evidence>
<evidence type="ECO:0000256" key="4">
    <source>
        <dbReference type="ARBA" id="ARBA00022656"/>
    </source>
</evidence>
<dbReference type="GO" id="GO:0005576">
    <property type="term" value="C:extracellular region"/>
    <property type="evidence" value="ECO:0007669"/>
    <property type="project" value="UniProtKB-SubCell"/>
</dbReference>
<evidence type="ECO:0000256" key="2">
    <source>
        <dbReference type="ARBA" id="ARBA00008992"/>
    </source>
</evidence>
<dbReference type="InterPro" id="IPR012632">
    <property type="entry name" value="Scorpion_calcine"/>
</dbReference>
<gene>
    <name evidence="7" type="ORF">SNE40_000707</name>
</gene>
<keyword evidence="6" id="KW-0872">Ion channel impairing toxin</keyword>
<comment type="similarity">
    <text evidence="2">Belongs to the scorpion calcin family.</text>
</comment>
<keyword evidence="4" id="KW-0800">Toxin</keyword>